<protein>
    <submittedName>
        <fullName evidence="3">DEAD/DEAH box helicase</fullName>
    </submittedName>
</protein>
<reference evidence="3" key="1">
    <citation type="submission" date="2019-04" db="EMBL/GenBank/DDBJ databases">
        <title>Evolution of Biomass-Degrading Anaerobic Consortia Revealed by Metagenomics.</title>
        <authorList>
            <person name="Peng X."/>
        </authorList>
    </citation>
    <scope>NUCLEOTIDE SEQUENCE</scope>
    <source>
        <strain evidence="3">SIG551</strain>
    </source>
</reference>
<feature type="compositionally biased region" description="Acidic residues" evidence="1">
    <location>
        <begin position="545"/>
        <end position="555"/>
    </location>
</feature>
<dbReference type="PANTHER" id="PTHR47396">
    <property type="entry name" value="TYPE I RESTRICTION ENZYME ECOKI R PROTEIN"/>
    <property type="match status" value="1"/>
</dbReference>
<dbReference type="GO" id="GO:0004386">
    <property type="term" value="F:helicase activity"/>
    <property type="evidence" value="ECO:0007669"/>
    <property type="project" value="UniProtKB-KW"/>
</dbReference>
<dbReference type="Pfam" id="PF13588">
    <property type="entry name" value="HSDR_N_2"/>
    <property type="match status" value="1"/>
</dbReference>
<feature type="region of interest" description="Disordered" evidence="1">
    <location>
        <begin position="544"/>
        <end position="599"/>
    </location>
</feature>
<dbReference type="InterPro" id="IPR014001">
    <property type="entry name" value="Helicase_ATP-bd"/>
</dbReference>
<organism evidence="3 4">
    <name type="scientific">Faecalispora sporosphaeroides</name>
    <dbReference type="NCBI Taxonomy" id="1549"/>
    <lineage>
        <taxon>Bacteria</taxon>
        <taxon>Bacillati</taxon>
        <taxon>Bacillota</taxon>
        <taxon>Clostridia</taxon>
        <taxon>Eubacteriales</taxon>
        <taxon>Oscillospiraceae</taxon>
        <taxon>Faecalispora</taxon>
    </lineage>
</organism>
<dbReference type="EMBL" id="SVNY01000001">
    <property type="protein sequence ID" value="MBE6832223.1"/>
    <property type="molecule type" value="Genomic_DNA"/>
</dbReference>
<dbReference type="GO" id="GO:0005524">
    <property type="term" value="F:ATP binding"/>
    <property type="evidence" value="ECO:0007669"/>
    <property type="project" value="InterPro"/>
</dbReference>
<keyword evidence="3" id="KW-0347">Helicase</keyword>
<keyword evidence="3" id="KW-0378">Hydrolase</keyword>
<dbReference type="Gene3D" id="3.40.50.300">
    <property type="entry name" value="P-loop containing nucleotide triphosphate hydrolases"/>
    <property type="match status" value="2"/>
</dbReference>
<dbReference type="CDD" id="cd18032">
    <property type="entry name" value="DEXHc_RE_I_III_res"/>
    <property type="match status" value="1"/>
</dbReference>
<dbReference type="Pfam" id="PF00271">
    <property type="entry name" value="Helicase_C"/>
    <property type="match status" value="1"/>
</dbReference>
<keyword evidence="3" id="KW-0067">ATP-binding</keyword>
<dbReference type="InterPro" id="IPR027417">
    <property type="entry name" value="P-loop_NTPase"/>
</dbReference>
<dbReference type="GO" id="GO:0006304">
    <property type="term" value="P:DNA modification"/>
    <property type="evidence" value="ECO:0007669"/>
    <property type="project" value="InterPro"/>
</dbReference>
<dbReference type="InterPro" id="IPR029464">
    <property type="entry name" value="HSDR_N"/>
</dbReference>
<dbReference type="Proteomes" id="UP000754750">
    <property type="component" value="Unassembled WGS sequence"/>
</dbReference>
<dbReference type="RefSeq" id="WP_326839762.1">
    <property type="nucleotide sequence ID" value="NZ_SVNY01000001.1"/>
</dbReference>
<proteinExistence type="predicted"/>
<feature type="domain" description="Helicase ATP-binding" evidence="2">
    <location>
        <begin position="178"/>
        <end position="337"/>
    </location>
</feature>
<name>A0A928KP78_9FIRM</name>
<dbReference type="AlphaFoldDB" id="A0A928KP78"/>
<dbReference type="Pfam" id="PF04851">
    <property type="entry name" value="ResIII"/>
    <property type="match status" value="1"/>
</dbReference>
<dbReference type="CDD" id="cd18799">
    <property type="entry name" value="SF2_C_EcoAI-like"/>
    <property type="match status" value="1"/>
</dbReference>
<evidence type="ECO:0000313" key="4">
    <source>
        <dbReference type="Proteomes" id="UP000754750"/>
    </source>
</evidence>
<comment type="caution">
    <text evidence="3">The sequence shown here is derived from an EMBL/GenBank/DDBJ whole genome shotgun (WGS) entry which is preliminary data.</text>
</comment>
<dbReference type="GO" id="GO:0003677">
    <property type="term" value="F:DNA binding"/>
    <property type="evidence" value="ECO:0007669"/>
    <property type="project" value="InterPro"/>
</dbReference>
<keyword evidence="3" id="KW-0547">Nucleotide-binding</keyword>
<dbReference type="SUPFAM" id="SSF52540">
    <property type="entry name" value="P-loop containing nucleoside triphosphate hydrolases"/>
    <property type="match status" value="2"/>
</dbReference>
<dbReference type="PANTHER" id="PTHR47396:SF1">
    <property type="entry name" value="ATP-DEPENDENT HELICASE IRC3-RELATED"/>
    <property type="match status" value="1"/>
</dbReference>
<dbReference type="InterPro" id="IPR006935">
    <property type="entry name" value="Helicase/UvrB_N"/>
</dbReference>
<dbReference type="Gene3D" id="3.90.1570.30">
    <property type="match status" value="1"/>
</dbReference>
<dbReference type="InterPro" id="IPR001650">
    <property type="entry name" value="Helicase_C-like"/>
</dbReference>
<evidence type="ECO:0000259" key="2">
    <source>
        <dbReference type="PROSITE" id="PS51192"/>
    </source>
</evidence>
<dbReference type="Pfam" id="PF08463">
    <property type="entry name" value="EcoEI_R_C"/>
    <property type="match status" value="1"/>
</dbReference>
<dbReference type="SMART" id="SM00487">
    <property type="entry name" value="DEXDc"/>
    <property type="match status" value="1"/>
</dbReference>
<dbReference type="GO" id="GO:0005829">
    <property type="term" value="C:cytosol"/>
    <property type="evidence" value="ECO:0007669"/>
    <property type="project" value="TreeGrafter"/>
</dbReference>
<evidence type="ECO:0000313" key="3">
    <source>
        <dbReference type="EMBL" id="MBE6832223.1"/>
    </source>
</evidence>
<dbReference type="InterPro" id="IPR050742">
    <property type="entry name" value="Helicase_Restrict-Modif_Enz"/>
</dbReference>
<sequence length="787" mass="90550">MNKKQLSEQEIRTQFITPAIQKAGWSNGQIREEYAITKGRIVARGGTYKRDKAKFADYVLFYKPHIPLAIVEAKDNNHTISDGMQQALDYAERLLIPFVFTSNGDGFTFRNRMVVNGAKEQQLTLTQFPSPAMLWNMYKTNTGITNEQETVITEPYYSERDDRTPRYYQMNAINLTVDAVVRGQNRVLLVMATGTGKTYTAFQIIWRLWKSGVKKRILFLADRNALIDQTYSNDFSPFKDKMTIIRNRKADPSYEIYLALYQGLTGEGDKEIFRQFSPGFFDLIIIDECHRGSANENSEWRTVLDYFTAATQIGLTATPKETKDISNIDYFGDPIYTYSLKQGIEDGFLAPYRVIRVLLDKDAEGYRPYKGQTDRFGNEIADREYNTRDYDRELVLEMRTKLVARVVSNYLKKHNIRYDKAIFFCVDTEHADRMRQALVNENIDLVNDDERYVMRITGDDDIGKKQIDAFRDVSSRYPVLVTTSKLLTTGVDVQMVKFIVLDANINSMTEFKQIIGRGTRVREDLGKMFFTIFDFRDATRLFADPDFDGPSEQDDSFTPGENGEIPDLPGDQPIDSPEDSGKMGSGDDGGNDGEFPTHERRTKYYVDDVEVTVLKQRVQYIDKDGKLITESLTDYTRRNVLNQYATLDDFLAAWNTSERKQAILDELAQQGILIEELQEQIGQEFDPFDLLCHVAFDMPPLTRRERANNVKKRNYFAKYGEQAQAVLNALLDKYTDTGVSNLESMDVLKVNPICQFGNPMYIINRIFKGKKNFEEAVRELEKELYAA</sequence>
<dbReference type="InterPro" id="IPR013670">
    <property type="entry name" value="EcoEI_R_C_dom"/>
</dbReference>
<evidence type="ECO:0000256" key="1">
    <source>
        <dbReference type="SAM" id="MobiDB-lite"/>
    </source>
</evidence>
<dbReference type="GO" id="GO:0016787">
    <property type="term" value="F:hydrolase activity"/>
    <property type="evidence" value="ECO:0007669"/>
    <property type="project" value="InterPro"/>
</dbReference>
<dbReference type="NCBIfam" id="NF046051">
    <property type="entry name" value="restrict_EcoAI"/>
    <property type="match status" value="1"/>
</dbReference>
<accession>A0A928KP78</accession>
<gene>
    <name evidence="3" type="ORF">E7512_01335</name>
</gene>
<dbReference type="PROSITE" id="PS51192">
    <property type="entry name" value="HELICASE_ATP_BIND_1"/>
    <property type="match status" value="1"/>
</dbReference>